<protein>
    <submittedName>
        <fullName evidence="2">DUF3667 domain-containing protein</fullName>
    </submittedName>
</protein>
<keyword evidence="1" id="KW-0812">Transmembrane</keyword>
<feature type="transmembrane region" description="Helical" evidence="1">
    <location>
        <begin position="106"/>
        <end position="126"/>
    </location>
</feature>
<proteinExistence type="predicted"/>
<dbReference type="EMBL" id="WWCJ01000004">
    <property type="protein sequence ID" value="MYN01936.1"/>
    <property type="molecule type" value="Genomic_DNA"/>
</dbReference>
<feature type="transmembrane region" description="Helical" evidence="1">
    <location>
        <begin position="389"/>
        <end position="413"/>
    </location>
</feature>
<name>A0A6N9HEQ4_9BURK</name>
<dbReference type="Proteomes" id="UP000448575">
    <property type="component" value="Unassembled WGS sequence"/>
</dbReference>
<dbReference type="Pfam" id="PF12412">
    <property type="entry name" value="DUF3667"/>
    <property type="match status" value="1"/>
</dbReference>
<feature type="transmembrane region" description="Helical" evidence="1">
    <location>
        <begin position="304"/>
        <end position="322"/>
    </location>
</feature>
<feature type="transmembrane region" description="Helical" evidence="1">
    <location>
        <begin position="334"/>
        <end position="354"/>
    </location>
</feature>
<organism evidence="2 3">
    <name type="scientific">Pseudoduganella guangdongensis</name>
    <dbReference type="NCBI Taxonomy" id="2692179"/>
    <lineage>
        <taxon>Bacteria</taxon>
        <taxon>Pseudomonadati</taxon>
        <taxon>Pseudomonadota</taxon>
        <taxon>Betaproteobacteria</taxon>
        <taxon>Burkholderiales</taxon>
        <taxon>Oxalobacteraceae</taxon>
        <taxon>Telluria group</taxon>
        <taxon>Pseudoduganella</taxon>
    </lineage>
</organism>
<reference evidence="2 3" key="1">
    <citation type="submission" date="2019-12" db="EMBL/GenBank/DDBJ databases">
        <title>Novel species isolated from a subtropical stream in China.</title>
        <authorList>
            <person name="Lu H."/>
        </authorList>
    </citation>
    <scope>NUCLEOTIDE SEQUENCE [LARGE SCALE GENOMIC DNA]</scope>
    <source>
        <strain evidence="2 3">DS3</strain>
    </source>
</reference>
<sequence length="416" mass="45382">MGIEVEAAGDLLTAGLVAKEVEGDAGQAAAHGHGAACANCGTPVAGNYCGHCGQKGHLHKSVLHLGEELIHGLLHFDTKGWRTLPLLVARPGELTRRYIDGQRTRFVSPLALFLFMMFFMFFIFSLTMGTSSGPTTVTDGNDGKASFEQKMNDKIADQKALVAEFEGELKEAAPGTPQEAKFKRKLAEAQKKLDGLHSALAAGKVAMTGTTKFTESLKPDAKKGPQDKAEEAELAANAVKAAGTPGLVEEILRDAPIEITPESGRVGEKGTTYSDIAWINKGIKHAVENPELAKYKLKNAAYKYSFLLVPISMPFLWLMFFWRRGISMYDHAVFSLYSLSFMSLLFTVVATLSYFEFGGWAGSLFAFVPPVHMFLQLRGTYMLSRFGAFWRTCMLLIITVIVLTMYALVVLALSAT</sequence>
<dbReference type="InterPro" id="IPR022134">
    <property type="entry name" value="DUF3667"/>
</dbReference>
<comment type="caution">
    <text evidence="2">The sequence shown here is derived from an EMBL/GenBank/DDBJ whole genome shotgun (WGS) entry which is preliminary data.</text>
</comment>
<evidence type="ECO:0000313" key="2">
    <source>
        <dbReference type="EMBL" id="MYN01936.1"/>
    </source>
</evidence>
<accession>A0A6N9HEQ4</accession>
<dbReference type="RefSeq" id="WP_161024927.1">
    <property type="nucleotide sequence ID" value="NZ_WWCJ01000004.1"/>
</dbReference>
<keyword evidence="3" id="KW-1185">Reference proteome</keyword>
<gene>
    <name evidence="2" type="ORF">GTP41_07455</name>
</gene>
<feature type="transmembrane region" description="Helical" evidence="1">
    <location>
        <begin position="360"/>
        <end position="377"/>
    </location>
</feature>
<keyword evidence="1" id="KW-1133">Transmembrane helix</keyword>
<keyword evidence="1" id="KW-0472">Membrane</keyword>
<evidence type="ECO:0000256" key="1">
    <source>
        <dbReference type="SAM" id="Phobius"/>
    </source>
</evidence>
<evidence type="ECO:0000313" key="3">
    <source>
        <dbReference type="Proteomes" id="UP000448575"/>
    </source>
</evidence>
<dbReference type="AlphaFoldDB" id="A0A6N9HEQ4"/>